<dbReference type="KEGG" id="vda:VDAG_03442"/>
<dbReference type="InParanoid" id="G2WZK0"/>
<dbReference type="EMBL" id="DS572699">
    <property type="protein sequence ID" value="EGY22002.1"/>
    <property type="molecule type" value="Genomic_DNA"/>
</dbReference>
<reference evidence="1 2" key="1">
    <citation type="submission" date="2008-03" db="EMBL/GenBank/DDBJ databases">
        <title>The Genome Sequence of Verticillium dahliae VdLs.17.</title>
        <authorList>
            <consortium name="The Broad Institute Genome Sequencing Platform"/>
            <person name="Ma L.-J.J."/>
            <person name="Klosterman S.J."/>
            <person name="Subbarao K."/>
            <person name="Dobinson K."/>
            <person name="Veronese P."/>
            <person name="Kang S."/>
            <person name="Gold S.E."/>
            <person name="Young S."/>
            <person name="Jaffe D."/>
            <person name="Gnerre S."/>
            <person name="Berlin A."/>
            <person name="Heiman D."/>
            <person name="Hepburn T."/>
            <person name="Sykes S."/>
            <person name="Alvarado L."/>
            <person name="Kodira C.D."/>
            <person name="Lander E."/>
            <person name="Galagan J."/>
            <person name="Nusbaum C."/>
            <person name="Birren B."/>
        </authorList>
    </citation>
    <scope>NUCLEOTIDE SEQUENCE [LARGE SCALE GENOMIC DNA]</scope>
    <source>
        <strain evidence="2">VdLs.17 / ATCC MYA-4575 / FGSC 10137</strain>
    </source>
</reference>
<gene>
    <name evidence="1" type="ORF">VDAG_03442</name>
</gene>
<name>G2WZK0_VERDV</name>
<organism evidence="1 2">
    <name type="scientific">Verticillium dahliae (strain VdLs.17 / ATCC MYA-4575 / FGSC 10137)</name>
    <name type="common">Verticillium wilt</name>
    <dbReference type="NCBI Taxonomy" id="498257"/>
    <lineage>
        <taxon>Eukaryota</taxon>
        <taxon>Fungi</taxon>
        <taxon>Dikarya</taxon>
        <taxon>Ascomycota</taxon>
        <taxon>Pezizomycotina</taxon>
        <taxon>Sordariomycetes</taxon>
        <taxon>Hypocreomycetidae</taxon>
        <taxon>Glomerellales</taxon>
        <taxon>Plectosphaerellaceae</taxon>
        <taxon>Verticillium</taxon>
    </lineage>
</organism>
<proteinExistence type="predicted"/>
<dbReference type="AlphaFoldDB" id="G2WZK0"/>
<dbReference type="Proteomes" id="UP000001611">
    <property type="component" value="Chromosome 6"/>
</dbReference>
<accession>G2WZK0</accession>
<dbReference type="GeneID" id="20704905"/>
<evidence type="ECO:0000313" key="1">
    <source>
        <dbReference type="EMBL" id="EGY22002.1"/>
    </source>
</evidence>
<dbReference type="HOGENOM" id="CLU_2039858_0_0_1"/>
<dbReference type="RefSeq" id="XP_009655602.1">
    <property type="nucleotide sequence ID" value="XM_009657307.1"/>
</dbReference>
<sequence>MPFEPLPAVPNPPPVVTSGFELRARRYCSVMSMSAATSGWLSSAGAALSRPAITVARGRAGKLPWPQQRKGPSSASLDACKPSLLHPLCYSCAEWCDERATGLLPRLAVVPTAIDSEKAMG</sequence>
<keyword evidence="2" id="KW-1185">Reference proteome</keyword>
<protein>
    <submittedName>
        <fullName evidence="1">Uncharacterized protein</fullName>
    </submittedName>
</protein>
<evidence type="ECO:0000313" key="2">
    <source>
        <dbReference type="Proteomes" id="UP000001611"/>
    </source>
</evidence>